<evidence type="ECO:0000256" key="1">
    <source>
        <dbReference type="ARBA" id="ARBA00004245"/>
    </source>
</evidence>
<evidence type="ECO:0000313" key="8">
    <source>
        <dbReference type="EMBL" id="KAJ8931148.1"/>
    </source>
</evidence>
<evidence type="ECO:0000256" key="5">
    <source>
        <dbReference type="ARBA" id="ARBA00023212"/>
    </source>
</evidence>
<feature type="coiled-coil region" evidence="6">
    <location>
        <begin position="106"/>
        <end position="154"/>
    </location>
</feature>
<protein>
    <recommendedName>
        <fullName evidence="7">Transforming acidic coiled-coil-containing protein C-terminal domain-containing protein</fullName>
    </recommendedName>
</protein>
<keyword evidence="5" id="KW-0206">Cytoskeleton</keyword>
<proteinExistence type="inferred from homology"/>
<evidence type="ECO:0000256" key="3">
    <source>
        <dbReference type="ARBA" id="ARBA00022490"/>
    </source>
</evidence>
<comment type="similarity">
    <text evidence="2">Belongs to the TACC family.</text>
</comment>
<sequence length="178" mass="21399">MEIFRLQEPISVELLTKKKKLGQYKDVLQKNNVALMKELERQVRELEMKNKELENHIRYSDLDESEFESMMRDYEVVIKKIWGEQQVLMYENTRLRSHAGYLESSFGKLLEKYEEAKNIVREFEKNEGSLKKELELYNEVIKKLENNYKSFKDYAESRIAEVVVEDSRNKSKDSRSRE</sequence>
<keyword evidence="4 6" id="KW-0175">Coiled coil</keyword>
<dbReference type="AlphaFoldDB" id="A0AAV8WWR8"/>
<accession>A0AAV8WWR8</accession>
<keyword evidence="3" id="KW-0963">Cytoplasm</keyword>
<evidence type="ECO:0000256" key="2">
    <source>
        <dbReference type="ARBA" id="ARBA00009423"/>
    </source>
</evidence>
<dbReference type="Proteomes" id="UP001162156">
    <property type="component" value="Unassembled WGS sequence"/>
</dbReference>
<evidence type="ECO:0000259" key="7">
    <source>
        <dbReference type="Pfam" id="PF05010"/>
    </source>
</evidence>
<dbReference type="EMBL" id="JANEYF010004453">
    <property type="protein sequence ID" value="KAJ8931148.1"/>
    <property type="molecule type" value="Genomic_DNA"/>
</dbReference>
<feature type="coiled-coil region" evidence="6">
    <location>
        <begin position="25"/>
        <end position="56"/>
    </location>
</feature>
<feature type="domain" description="Transforming acidic coiled-coil-containing protein C-terminal" evidence="7">
    <location>
        <begin position="29"/>
        <end position="165"/>
    </location>
</feature>
<evidence type="ECO:0000256" key="6">
    <source>
        <dbReference type="SAM" id="Coils"/>
    </source>
</evidence>
<comment type="caution">
    <text evidence="8">The sequence shown here is derived from an EMBL/GenBank/DDBJ whole genome shotgun (WGS) entry which is preliminary data.</text>
</comment>
<evidence type="ECO:0000256" key="4">
    <source>
        <dbReference type="ARBA" id="ARBA00023054"/>
    </source>
</evidence>
<evidence type="ECO:0000313" key="9">
    <source>
        <dbReference type="Proteomes" id="UP001162156"/>
    </source>
</evidence>
<dbReference type="GO" id="GO:0005856">
    <property type="term" value="C:cytoskeleton"/>
    <property type="evidence" value="ECO:0007669"/>
    <property type="project" value="UniProtKB-SubCell"/>
</dbReference>
<comment type="subcellular location">
    <subcellularLocation>
        <location evidence="1">Cytoplasm</location>
        <location evidence="1">Cytoskeleton</location>
    </subcellularLocation>
</comment>
<name>A0AAV8WWR8_9CUCU</name>
<gene>
    <name evidence="8" type="ORF">NQ314_015977</name>
</gene>
<dbReference type="Pfam" id="PF05010">
    <property type="entry name" value="TACC_C"/>
    <property type="match status" value="1"/>
</dbReference>
<keyword evidence="9" id="KW-1185">Reference proteome</keyword>
<organism evidence="8 9">
    <name type="scientific">Rhamnusium bicolor</name>
    <dbReference type="NCBI Taxonomy" id="1586634"/>
    <lineage>
        <taxon>Eukaryota</taxon>
        <taxon>Metazoa</taxon>
        <taxon>Ecdysozoa</taxon>
        <taxon>Arthropoda</taxon>
        <taxon>Hexapoda</taxon>
        <taxon>Insecta</taxon>
        <taxon>Pterygota</taxon>
        <taxon>Neoptera</taxon>
        <taxon>Endopterygota</taxon>
        <taxon>Coleoptera</taxon>
        <taxon>Polyphaga</taxon>
        <taxon>Cucujiformia</taxon>
        <taxon>Chrysomeloidea</taxon>
        <taxon>Cerambycidae</taxon>
        <taxon>Lepturinae</taxon>
        <taxon>Rhagiini</taxon>
        <taxon>Rhamnusium</taxon>
    </lineage>
</organism>
<dbReference type="InterPro" id="IPR007707">
    <property type="entry name" value="TACC_C"/>
</dbReference>
<reference evidence="8" key="1">
    <citation type="journal article" date="2023" name="Insect Mol. Biol.">
        <title>Genome sequencing provides insights into the evolution of gene families encoding plant cell wall-degrading enzymes in longhorned beetles.</title>
        <authorList>
            <person name="Shin N.R."/>
            <person name="Okamura Y."/>
            <person name="Kirsch R."/>
            <person name="Pauchet Y."/>
        </authorList>
    </citation>
    <scope>NUCLEOTIDE SEQUENCE</scope>
    <source>
        <strain evidence="8">RBIC_L_NR</strain>
    </source>
</reference>